<dbReference type="EMBL" id="JAZGJQ010000015">
    <property type="protein sequence ID" value="MEE6148187.1"/>
    <property type="molecule type" value="Genomic_DNA"/>
</dbReference>
<reference evidence="3 4" key="1">
    <citation type="submission" date="2024-01" db="EMBL/GenBank/DDBJ databases">
        <title>Description of Olsenella sp. nov., isolated from pig feces.</title>
        <authorList>
            <person name="Chang Y.-H."/>
        </authorList>
    </citation>
    <scope>NUCLEOTIDE SEQUENCE [LARGE SCALE GENOMIC DNA]</scope>
    <source>
        <strain evidence="3 4">YH-ols2223</strain>
    </source>
</reference>
<dbReference type="InterPro" id="IPR038765">
    <property type="entry name" value="Papain-like_cys_pep_sf"/>
</dbReference>
<dbReference type="PANTHER" id="PTHR38339:SF1">
    <property type="entry name" value="TRANSGLUTAMINASE-LIKE DOMAIN-CONTAINING PROTEIN"/>
    <property type="match status" value="1"/>
</dbReference>
<proteinExistence type="predicted"/>
<sequence length="369" mass="40009">MRNVEKNVTRRDALRLFGFVGTSAVTVVALAGCGTTGSGSQAAPAAGQQQAAPASAVETTAGVVTTKVDLTQYEAGKPVRLWLNVPQDYEYQKITDVSFDAPGAEVAQVNTDDNGNQMLYVEWGADADPATRTCTLAFHASREECVRPDLKESGDVPDDIKPYLEGSTLVPVNQQVVDAAKQIVGDKTTVLDKARAIYDWIVANMNRDENVKGCGQGDVCALLSTRSGKCTDINSVFVGLCRAVDVPARELFGVRMNGDDVTGGQHCWAEFYLPGTGWVSADPADVLKAVLKNNWTKDQQETKDKAEYYWGGLDSQRVQLSFGREVTLSPAQDGPALNYFGYPYAEVDGDALDYYDPKSFVYTMSFSKD</sequence>
<gene>
    <name evidence="3" type="ORF">VXJ25_09380</name>
</gene>
<name>A0ABU7RC59_9ACTN</name>
<dbReference type="PROSITE" id="PS51257">
    <property type="entry name" value="PROKAR_LIPOPROTEIN"/>
    <property type="match status" value="1"/>
</dbReference>
<keyword evidence="1" id="KW-0472">Membrane</keyword>
<dbReference type="RefSeq" id="WP_330958955.1">
    <property type="nucleotide sequence ID" value="NZ_JAZGJQ010000015.1"/>
</dbReference>
<feature type="domain" description="Transglutaminase-like" evidence="2">
    <location>
        <begin position="222"/>
        <end position="285"/>
    </location>
</feature>
<keyword evidence="4" id="KW-1185">Reference proteome</keyword>
<evidence type="ECO:0000313" key="4">
    <source>
        <dbReference type="Proteomes" id="UP001332931"/>
    </source>
</evidence>
<dbReference type="Gene3D" id="3.10.620.30">
    <property type="match status" value="1"/>
</dbReference>
<evidence type="ECO:0000259" key="2">
    <source>
        <dbReference type="SMART" id="SM00460"/>
    </source>
</evidence>
<keyword evidence="1" id="KW-0812">Transmembrane</keyword>
<evidence type="ECO:0000313" key="3">
    <source>
        <dbReference type="EMBL" id="MEE6148187.1"/>
    </source>
</evidence>
<organism evidence="3 4">
    <name type="scientific">Olsenella absiana</name>
    <dbReference type="NCBI Taxonomy" id="3115222"/>
    <lineage>
        <taxon>Bacteria</taxon>
        <taxon>Bacillati</taxon>
        <taxon>Actinomycetota</taxon>
        <taxon>Coriobacteriia</taxon>
        <taxon>Coriobacteriales</taxon>
        <taxon>Atopobiaceae</taxon>
        <taxon>Olsenella</taxon>
    </lineage>
</organism>
<keyword evidence="1" id="KW-1133">Transmembrane helix</keyword>
<accession>A0ABU7RC59</accession>
<dbReference type="PANTHER" id="PTHR38339">
    <property type="entry name" value="TRANSGLUTAMINASE DOMAIN PROTEIN"/>
    <property type="match status" value="1"/>
</dbReference>
<protein>
    <submittedName>
        <fullName evidence="3">Transglutaminase domain-containing protein</fullName>
    </submittedName>
</protein>
<dbReference type="SUPFAM" id="SSF54001">
    <property type="entry name" value="Cysteine proteinases"/>
    <property type="match status" value="1"/>
</dbReference>
<comment type="caution">
    <text evidence="3">The sequence shown here is derived from an EMBL/GenBank/DDBJ whole genome shotgun (WGS) entry which is preliminary data.</text>
</comment>
<evidence type="ECO:0000256" key="1">
    <source>
        <dbReference type="SAM" id="Phobius"/>
    </source>
</evidence>
<dbReference type="InterPro" id="IPR002931">
    <property type="entry name" value="Transglutaminase-like"/>
</dbReference>
<dbReference type="SMART" id="SM00460">
    <property type="entry name" value="TGc"/>
    <property type="match status" value="1"/>
</dbReference>
<dbReference type="Proteomes" id="UP001332931">
    <property type="component" value="Unassembled WGS sequence"/>
</dbReference>
<dbReference type="Pfam" id="PF01841">
    <property type="entry name" value="Transglut_core"/>
    <property type="match status" value="1"/>
</dbReference>
<feature type="transmembrane region" description="Helical" evidence="1">
    <location>
        <begin position="12"/>
        <end position="32"/>
    </location>
</feature>